<keyword evidence="7" id="KW-0732">Signal</keyword>
<feature type="region of interest" description="Disordered" evidence="5">
    <location>
        <begin position="183"/>
        <end position="202"/>
    </location>
</feature>
<feature type="transmembrane region" description="Helical" evidence="6">
    <location>
        <begin position="100"/>
        <end position="121"/>
    </location>
</feature>
<reference evidence="8 9" key="1">
    <citation type="journal article" date="2018" name="Mol. Biol. Evol.">
        <title>Analysis of the draft genome of the red seaweed Gracilariopsis chorda provides insights into genome size evolution in Rhodophyta.</title>
        <authorList>
            <person name="Lee J."/>
            <person name="Yang E.C."/>
            <person name="Graf L."/>
            <person name="Yang J.H."/>
            <person name="Qiu H."/>
            <person name="Zel Zion U."/>
            <person name="Chan C.X."/>
            <person name="Stephens T.G."/>
            <person name="Weber A.P.M."/>
            <person name="Boo G.H."/>
            <person name="Boo S.M."/>
            <person name="Kim K.M."/>
            <person name="Shin Y."/>
            <person name="Jung M."/>
            <person name="Lee S.J."/>
            <person name="Yim H.S."/>
            <person name="Lee J.H."/>
            <person name="Bhattacharya D."/>
            <person name="Yoon H.S."/>
        </authorList>
    </citation>
    <scope>NUCLEOTIDE SEQUENCE [LARGE SCALE GENOMIC DNA]</scope>
    <source>
        <strain evidence="8 9">SKKU-2015</strain>
        <tissue evidence="8">Whole body</tissue>
    </source>
</reference>
<dbReference type="InterPro" id="IPR003689">
    <property type="entry name" value="ZIP"/>
</dbReference>
<evidence type="ECO:0000256" key="6">
    <source>
        <dbReference type="SAM" id="Phobius"/>
    </source>
</evidence>
<feature type="transmembrane region" description="Helical" evidence="6">
    <location>
        <begin position="272"/>
        <end position="293"/>
    </location>
</feature>
<dbReference type="AlphaFoldDB" id="A0A2V3IVI9"/>
<proteinExistence type="predicted"/>
<evidence type="ECO:0000313" key="8">
    <source>
        <dbReference type="EMBL" id="PXF46103.1"/>
    </source>
</evidence>
<feature type="chain" id="PRO_5016054443" evidence="7">
    <location>
        <begin position="36"/>
        <end position="375"/>
    </location>
</feature>
<comment type="subcellular location">
    <subcellularLocation>
        <location evidence="1">Membrane</location>
        <topology evidence="1">Multi-pass membrane protein</topology>
    </subcellularLocation>
</comment>
<dbReference type="STRING" id="448386.A0A2V3IVI9"/>
<evidence type="ECO:0000256" key="3">
    <source>
        <dbReference type="ARBA" id="ARBA00022989"/>
    </source>
</evidence>
<dbReference type="PANTHER" id="PTHR16950">
    <property type="entry name" value="ZINC TRANSPORTER SLC39A7 HISTIDINE-RICH MEMBRANE PROTEIN KE4"/>
    <property type="match status" value="1"/>
</dbReference>
<evidence type="ECO:0000256" key="7">
    <source>
        <dbReference type="SAM" id="SignalP"/>
    </source>
</evidence>
<dbReference type="Pfam" id="PF02535">
    <property type="entry name" value="Zip"/>
    <property type="match status" value="1"/>
</dbReference>
<gene>
    <name evidence="8" type="ORF">BWQ96_04109</name>
</gene>
<feature type="transmembrane region" description="Helical" evidence="6">
    <location>
        <begin position="231"/>
        <end position="252"/>
    </location>
</feature>
<dbReference type="EMBL" id="NBIV01000044">
    <property type="protein sequence ID" value="PXF46103.1"/>
    <property type="molecule type" value="Genomic_DNA"/>
</dbReference>
<feature type="transmembrane region" description="Helical" evidence="6">
    <location>
        <begin position="305"/>
        <end position="327"/>
    </location>
</feature>
<evidence type="ECO:0000256" key="1">
    <source>
        <dbReference type="ARBA" id="ARBA00004141"/>
    </source>
</evidence>
<feature type="transmembrane region" description="Helical" evidence="6">
    <location>
        <begin position="343"/>
        <end position="369"/>
    </location>
</feature>
<dbReference type="Proteomes" id="UP000247409">
    <property type="component" value="Unassembled WGS sequence"/>
</dbReference>
<evidence type="ECO:0000313" key="9">
    <source>
        <dbReference type="Proteomes" id="UP000247409"/>
    </source>
</evidence>
<dbReference type="GO" id="GO:0016020">
    <property type="term" value="C:membrane"/>
    <property type="evidence" value="ECO:0007669"/>
    <property type="project" value="UniProtKB-SubCell"/>
</dbReference>
<dbReference type="PANTHER" id="PTHR16950:SF16">
    <property type="entry name" value="ZINC TRANSPORTER ZIP13"/>
    <property type="match status" value="1"/>
</dbReference>
<evidence type="ECO:0000256" key="4">
    <source>
        <dbReference type="ARBA" id="ARBA00023136"/>
    </source>
</evidence>
<evidence type="ECO:0000256" key="2">
    <source>
        <dbReference type="ARBA" id="ARBA00022692"/>
    </source>
</evidence>
<sequence>MASARSTSPPRCSALPHKLLFGFAVLSVCGVGALAHSHSHPHVHGHSHVEKSSHCDATSHDSDHCHAHTHTLHSSGPTNILTSYLTVALRPLHQLPLEPAAFTASLLTSSVSLVSVLLLPFSASLSTLLLPFAVGALLSDLCTHLLPHIYADKAPITPLLLGVALFALLDALLERFTHHDHIHPQHSESTSQSQEPQSIHHHPVHATNARKHAYINLAADALHNFCDGLSIAAAFMVSPSAGIATTIAVILHELPQELADFAVLLRAGFSRSFALFTNFLCACTALLGTLAALRLRNFAANADAIVLPFVAGALLYMTFCTVLPHVVQDISKPSYVDGKQIPAPFLCFCSRVLVAFVSAASGVLLVTLVEQAHVH</sequence>
<protein>
    <submittedName>
        <fullName evidence="8">Putative zinc transporter P8A3.03</fullName>
    </submittedName>
</protein>
<keyword evidence="3 6" id="KW-1133">Transmembrane helix</keyword>
<feature type="transmembrane region" description="Helical" evidence="6">
    <location>
        <begin position="128"/>
        <end position="150"/>
    </location>
</feature>
<dbReference type="GO" id="GO:0006882">
    <property type="term" value="P:intracellular zinc ion homeostasis"/>
    <property type="evidence" value="ECO:0007669"/>
    <property type="project" value="TreeGrafter"/>
</dbReference>
<keyword evidence="2 6" id="KW-0812">Transmembrane</keyword>
<organism evidence="8 9">
    <name type="scientific">Gracilariopsis chorda</name>
    <dbReference type="NCBI Taxonomy" id="448386"/>
    <lineage>
        <taxon>Eukaryota</taxon>
        <taxon>Rhodophyta</taxon>
        <taxon>Florideophyceae</taxon>
        <taxon>Rhodymeniophycidae</taxon>
        <taxon>Gracilariales</taxon>
        <taxon>Gracilariaceae</taxon>
        <taxon>Gracilariopsis</taxon>
    </lineage>
</organism>
<feature type="signal peptide" evidence="7">
    <location>
        <begin position="1"/>
        <end position="35"/>
    </location>
</feature>
<keyword evidence="9" id="KW-1185">Reference proteome</keyword>
<evidence type="ECO:0000256" key="5">
    <source>
        <dbReference type="SAM" id="MobiDB-lite"/>
    </source>
</evidence>
<dbReference type="OrthoDB" id="200954at2759"/>
<dbReference type="GO" id="GO:0005385">
    <property type="term" value="F:zinc ion transmembrane transporter activity"/>
    <property type="evidence" value="ECO:0007669"/>
    <property type="project" value="TreeGrafter"/>
</dbReference>
<name>A0A2V3IVI9_9FLOR</name>
<comment type="caution">
    <text evidence="8">The sequence shown here is derived from an EMBL/GenBank/DDBJ whole genome shotgun (WGS) entry which is preliminary data.</text>
</comment>
<feature type="compositionally biased region" description="Low complexity" evidence="5">
    <location>
        <begin position="187"/>
        <end position="197"/>
    </location>
</feature>
<keyword evidence="4 6" id="KW-0472">Membrane</keyword>
<feature type="transmembrane region" description="Helical" evidence="6">
    <location>
        <begin position="156"/>
        <end position="173"/>
    </location>
</feature>
<accession>A0A2V3IVI9</accession>